<reference evidence="2" key="1">
    <citation type="submission" date="2021-04" db="EMBL/GenBank/DDBJ databases">
        <title>Dactylosporangium aurantiacum NRRL B-8018 full assembly.</title>
        <authorList>
            <person name="Hartkoorn R.C."/>
            <person name="Beaudoing E."/>
            <person name="Hot D."/>
        </authorList>
    </citation>
    <scope>NUCLEOTIDE SEQUENCE</scope>
    <source>
        <strain evidence="2">NRRL B-8018</strain>
    </source>
</reference>
<dbReference type="Proteomes" id="UP001058003">
    <property type="component" value="Chromosome"/>
</dbReference>
<dbReference type="EMBL" id="CP073767">
    <property type="protein sequence ID" value="UWZ50642.1"/>
    <property type="molecule type" value="Genomic_DNA"/>
</dbReference>
<dbReference type="AlphaFoldDB" id="A0A9Q9I7C0"/>
<dbReference type="OrthoDB" id="9809583at2"/>
<dbReference type="Gene3D" id="2.60.120.200">
    <property type="match status" value="1"/>
</dbReference>
<organism evidence="2 3">
    <name type="scientific">Dactylosporangium aurantiacum</name>
    <dbReference type="NCBI Taxonomy" id="35754"/>
    <lineage>
        <taxon>Bacteria</taxon>
        <taxon>Bacillati</taxon>
        <taxon>Actinomycetota</taxon>
        <taxon>Actinomycetes</taxon>
        <taxon>Micromonosporales</taxon>
        <taxon>Micromonosporaceae</taxon>
        <taxon>Dactylosporangium</taxon>
    </lineage>
</organism>
<dbReference type="KEGG" id="daur:Daura_27895"/>
<evidence type="ECO:0000313" key="2">
    <source>
        <dbReference type="EMBL" id="UWZ50642.1"/>
    </source>
</evidence>
<dbReference type="SUPFAM" id="SSF49899">
    <property type="entry name" value="Concanavalin A-like lectins/glucanases"/>
    <property type="match status" value="1"/>
</dbReference>
<proteinExistence type="predicted"/>
<dbReference type="InterPro" id="IPR013320">
    <property type="entry name" value="ConA-like_dom_sf"/>
</dbReference>
<dbReference type="PROSITE" id="PS51318">
    <property type="entry name" value="TAT"/>
    <property type="match status" value="1"/>
</dbReference>
<evidence type="ECO:0000256" key="1">
    <source>
        <dbReference type="SAM" id="SignalP"/>
    </source>
</evidence>
<name>A0A9Q9I7C0_9ACTN</name>
<evidence type="ECO:0000313" key="3">
    <source>
        <dbReference type="Proteomes" id="UP001058003"/>
    </source>
</evidence>
<feature type="signal peptide" evidence="1">
    <location>
        <begin position="1"/>
        <end position="42"/>
    </location>
</feature>
<sequence>MTPTDTPGRTAPGRSRRRRALLATAAATVLAGTAAVTVNAYAAIPATPSGWSPQCSDDFTGSANALPWSNNWLLTTGTQYPNGPANFGTGEIQSYTTSTQNIGLDGSGNLKITPSTGGHRGCGPR</sequence>
<keyword evidence="1" id="KW-0732">Signal</keyword>
<protein>
    <submittedName>
        <fullName evidence="2">Uncharacterized protein</fullName>
    </submittedName>
</protein>
<gene>
    <name evidence="2" type="ORF">Daura_27895</name>
</gene>
<accession>A0A9Q9I7C0</accession>
<dbReference type="InterPro" id="IPR006311">
    <property type="entry name" value="TAT_signal"/>
</dbReference>
<dbReference type="RefSeq" id="WP_033360410.1">
    <property type="nucleotide sequence ID" value="NZ_CP073767.1"/>
</dbReference>
<keyword evidence="3" id="KW-1185">Reference proteome</keyword>
<feature type="chain" id="PRO_5040128557" evidence="1">
    <location>
        <begin position="43"/>
        <end position="125"/>
    </location>
</feature>